<evidence type="ECO:0000313" key="2">
    <source>
        <dbReference type="EMBL" id="EMB33236.1"/>
    </source>
</evidence>
<dbReference type="EMBL" id="AGDV01000012">
    <property type="protein sequence ID" value="EMB33236.1"/>
    <property type="molecule type" value="Genomic_DNA"/>
</dbReference>
<dbReference type="Pfam" id="PF06166">
    <property type="entry name" value="DUF979"/>
    <property type="match status" value="1"/>
</dbReference>
<sequence>MFNFIHNNTMVIDEIVYGLCGLVSIITAVISLKDKKNPIGTFLFWGILGLLFMFGKVIVLNVPYGGAIIGGLLIVLGGFTLTKQVKVADIKSATKEEITENSKKVGNKIFIPAVLIGVVAMLLAQMKSFKISLGTNAAGKEIIFGFSTAQVVGLASIVALIFAILLTKPKMKDTINDTSKMLMQVGSSSLLPQLLGVLGAIFATAGIGKIIGHFASGIVPQGVPVLGVIAYCLGMVIFTMIMGNAFAAFTVITIGVGVPFVIAQGGNPAVVGALGMTCGYCGTLLTPMAANFNIVPAAILETKNKYTLIKAQALMSFALIIVHIILMLIFAF</sequence>
<feature type="transmembrane region" description="Helical" evidence="1">
    <location>
        <begin position="269"/>
        <end position="292"/>
    </location>
</feature>
<feature type="transmembrane region" description="Helical" evidence="1">
    <location>
        <begin position="109"/>
        <end position="126"/>
    </location>
</feature>
<keyword evidence="1" id="KW-0472">Membrane</keyword>
<dbReference type="InterPro" id="IPR009323">
    <property type="entry name" value="DUF979"/>
</dbReference>
<reference evidence="2" key="1">
    <citation type="submission" date="2012-01" db="EMBL/GenBank/DDBJ databases">
        <title>The Genome Sequence of Treponema denticola H-22.</title>
        <authorList>
            <consortium name="The Broad Institute Genome Sequencing Platform"/>
            <person name="Earl A."/>
            <person name="Ward D."/>
            <person name="Feldgarden M."/>
            <person name="Gevers D."/>
            <person name="Blanton J.M."/>
            <person name="Fenno C.J."/>
            <person name="Baranova O.V."/>
            <person name="Mathney J."/>
            <person name="Dewhirst F.E."/>
            <person name="Izard J."/>
            <person name="Young S.K."/>
            <person name="Zeng Q."/>
            <person name="Gargeya S."/>
            <person name="Fitzgerald M."/>
            <person name="Haas B."/>
            <person name="Abouelleil A."/>
            <person name="Alvarado L."/>
            <person name="Arachchi H.M."/>
            <person name="Berlin A."/>
            <person name="Chapman S.B."/>
            <person name="Gearin G."/>
            <person name="Goldberg J."/>
            <person name="Griggs A."/>
            <person name="Gujja S."/>
            <person name="Hansen M."/>
            <person name="Heiman D."/>
            <person name="Howarth C."/>
            <person name="Larimer J."/>
            <person name="Lui A."/>
            <person name="MacDonald P.J.P."/>
            <person name="McCowen C."/>
            <person name="Montmayeur A."/>
            <person name="Murphy C."/>
            <person name="Neiman D."/>
            <person name="Pearson M."/>
            <person name="Priest M."/>
            <person name="Roberts A."/>
            <person name="Saif S."/>
            <person name="Shea T."/>
            <person name="Sisk P."/>
            <person name="Stolte C."/>
            <person name="Sykes S."/>
            <person name="Wortman J."/>
            <person name="Nusbaum C."/>
            <person name="Birren B."/>
        </authorList>
    </citation>
    <scope>NUCLEOTIDE SEQUENCE [LARGE SCALE GENOMIC DNA]</scope>
    <source>
        <strain evidence="2">H-22</strain>
    </source>
</reference>
<dbReference type="HOGENOM" id="CLU_078249_0_0_12"/>
<feature type="transmembrane region" description="Helical" evidence="1">
    <location>
        <begin position="142"/>
        <end position="166"/>
    </location>
</feature>
<feature type="transmembrane region" description="Helical" evidence="1">
    <location>
        <begin position="245"/>
        <end position="263"/>
    </location>
</feature>
<feature type="transmembrane region" description="Helical" evidence="1">
    <location>
        <begin position="218"/>
        <end position="238"/>
    </location>
</feature>
<accession>A0A0E2E4M7</accession>
<feature type="transmembrane region" description="Helical" evidence="1">
    <location>
        <begin position="64"/>
        <end position="82"/>
    </location>
</feature>
<gene>
    <name evidence="2" type="ORF">HMPREF9726_01597</name>
</gene>
<feature type="transmembrane region" description="Helical" evidence="1">
    <location>
        <begin position="190"/>
        <end position="212"/>
    </location>
</feature>
<dbReference type="Proteomes" id="UP000011705">
    <property type="component" value="Chromosome"/>
</dbReference>
<comment type="caution">
    <text evidence="2">The sequence shown here is derived from an EMBL/GenBank/DDBJ whole genome shotgun (WGS) entry which is preliminary data.</text>
</comment>
<proteinExistence type="predicted"/>
<keyword evidence="1" id="KW-0812">Transmembrane</keyword>
<evidence type="ECO:0008006" key="3">
    <source>
        <dbReference type="Google" id="ProtNLM"/>
    </source>
</evidence>
<organism evidence="2">
    <name type="scientific">Treponema denticola H-22</name>
    <dbReference type="NCBI Taxonomy" id="999432"/>
    <lineage>
        <taxon>Bacteria</taxon>
        <taxon>Pseudomonadati</taxon>
        <taxon>Spirochaetota</taxon>
        <taxon>Spirochaetia</taxon>
        <taxon>Spirochaetales</taxon>
        <taxon>Treponemataceae</taxon>
        <taxon>Treponema</taxon>
    </lineage>
</organism>
<dbReference type="RefSeq" id="WP_002684728.1">
    <property type="nucleotide sequence ID" value="NZ_CM001795.1"/>
</dbReference>
<feature type="transmembrane region" description="Helical" evidence="1">
    <location>
        <begin position="39"/>
        <end position="58"/>
    </location>
</feature>
<protein>
    <recommendedName>
        <fullName evidence="3">Permease</fullName>
    </recommendedName>
</protein>
<evidence type="ECO:0000256" key="1">
    <source>
        <dbReference type="SAM" id="Phobius"/>
    </source>
</evidence>
<feature type="transmembrane region" description="Helical" evidence="1">
    <location>
        <begin position="15"/>
        <end position="32"/>
    </location>
</feature>
<name>A0A0E2E4M7_TREDN</name>
<keyword evidence="1" id="KW-1133">Transmembrane helix</keyword>
<dbReference type="PATRIC" id="fig|999432.5.peg.1656"/>
<dbReference type="AlphaFoldDB" id="A0A0E2E4M7"/>
<feature type="transmembrane region" description="Helical" evidence="1">
    <location>
        <begin position="313"/>
        <end position="331"/>
    </location>
</feature>